<keyword evidence="1" id="KW-0812">Transmembrane</keyword>
<dbReference type="Gene3D" id="3.30.70.2970">
    <property type="entry name" value="Protein of unknown function (DUF541), domain 2"/>
    <property type="match status" value="1"/>
</dbReference>
<name>A0A0F9YJJ4_9BACT</name>
<evidence type="ECO:0000313" key="2">
    <source>
        <dbReference type="EMBL" id="KKP31473.1"/>
    </source>
</evidence>
<dbReference type="Gene3D" id="3.30.110.170">
    <property type="entry name" value="Protein of unknown function (DUF541), domain 1"/>
    <property type="match status" value="1"/>
</dbReference>
<dbReference type="EMBL" id="LBOI01000009">
    <property type="protein sequence ID" value="KKP31473.1"/>
    <property type="molecule type" value="Genomic_DNA"/>
</dbReference>
<keyword evidence="1" id="KW-1133">Transmembrane helix</keyword>
<organism evidence="2 3">
    <name type="scientific">Candidatus Woesebacteria bacterium GW2011_GWC2_31_9</name>
    <dbReference type="NCBI Taxonomy" id="1618586"/>
    <lineage>
        <taxon>Bacteria</taxon>
        <taxon>Candidatus Woeseibacteriota</taxon>
    </lineage>
</organism>
<dbReference type="GO" id="GO:0006974">
    <property type="term" value="P:DNA damage response"/>
    <property type="evidence" value="ECO:0007669"/>
    <property type="project" value="TreeGrafter"/>
</dbReference>
<dbReference type="PANTHER" id="PTHR34387:SF1">
    <property type="entry name" value="PERIPLASMIC IMMUNOGENIC PROTEIN"/>
    <property type="match status" value="1"/>
</dbReference>
<evidence type="ECO:0000256" key="1">
    <source>
        <dbReference type="SAM" id="Phobius"/>
    </source>
</evidence>
<feature type="transmembrane region" description="Helical" evidence="1">
    <location>
        <begin position="6"/>
        <end position="23"/>
    </location>
</feature>
<proteinExistence type="predicted"/>
<sequence>MDNEKHLNFAGSLLIFFILLFVYSKWGPSLPISILTQTKGEPLIVSETGKVTAIPDIAKVSLGIEEQGVSLKVVQDSVNSKSKKLTNELKKLGIDEKDIKTVNYNVYPEYSYDITPFKISGYRVSTTYEVKIDNFEKINDVLVVSTQAGANVAGNISFEINEKTKEELTQKAREEAVKKAKDKAKGLASSAGISLGKIINISESTGIDYPRPIAMMDKGLGGGEPITANIKPGETEISITVSLSYEIK</sequence>
<dbReference type="InterPro" id="IPR007497">
    <property type="entry name" value="SIMPL/DUF541"/>
</dbReference>
<protein>
    <recommendedName>
        <fullName evidence="4">26 kDa periplasmic immunogenic protein</fullName>
    </recommendedName>
</protein>
<dbReference type="AlphaFoldDB" id="A0A0F9YJJ4"/>
<dbReference type="PANTHER" id="PTHR34387">
    <property type="entry name" value="SLR1258 PROTEIN"/>
    <property type="match status" value="1"/>
</dbReference>
<comment type="caution">
    <text evidence="2">The sequence shown here is derived from an EMBL/GenBank/DDBJ whole genome shotgun (WGS) entry which is preliminary data.</text>
</comment>
<reference evidence="2 3" key="1">
    <citation type="journal article" date="2015" name="Nature">
        <title>rRNA introns, odd ribosomes, and small enigmatic genomes across a large radiation of phyla.</title>
        <authorList>
            <person name="Brown C.T."/>
            <person name="Hug L.A."/>
            <person name="Thomas B.C."/>
            <person name="Sharon I."/>
            <person name="Castelle C.J."/>
            <person name="Singh A."/>
            <person name="Wilkins M.J."/>
            <person name="Williams K.H."/>
            <person name="Banfield J.F."/>
        </authorList>
    </citation>
    <scope>NUCLEOTIDE SEQUENCE [LARGE SCALE GENOMIC DNA]</scope>
</reference>
<evidence type="ECO:0008006" key="4">
    <source>
        <dbReference type="Google" id="ProtNLM"/>
    </source>
</evidence>
<dbReference type="Proteomes" id="UP000034803">
    <property type="component" value="Unassembled WGS sequence"/>
</dbReference>
<accession>A0A0F9YJJ4</accession>
<dbReference type="InterPro" id="IPR052022">
    <property type="entry name" value="26kDa_periplasmic_antigen"/>
</dbReference>
<keyword evidence="1" id="KW-0472">Membrane</keyword>
<dbReference type="Pfam" id="PF04402">
    <property type="entry name" value="SIMPL"/>
    <property type="match status" value="1"/>
</dbReference>
<gene>
    <name evidence="2" type="ORF">UR21_C0009G0054</name>
</gene>
<evidence type="ECO:0000313" key="3">
    <source>
        <dbReference type="Proteomes" id="UP000034803"/>
    </source>
</evidence>